<proteinExistence type="predicted"/>
<protein>
    <submittedName>
        <fullName evidence="3">Uncharacterized protein</fullName>
    </submittedName>
</protein>
<reference evidence="3" key="1">
    <citation type="submission" date="2020-04" db="EMBL/GenBank/DDBJ databases">
        <title>Deep metagenomics examines the oral microbiome during advanced dental caries in children, revealing novel taxa and co-occurrences with host molecules.</title>
        <authorList>
            <person name="Baker J.L."/>
            <person name="Morton J.T."/>
            <person name="Dinis M."/>
            <person name="Alvarez R."/>
            <person name="Tran N.C."/>
            <person name="Knight R."/>
            <person name="Edlund A."/>
        </authorList>
    </citation>
    <scope>NUCLEOTIDE SEQUENCE</scope>
    <source>
        <strain evidence="3">JCVI_47_bin.3</strain>
    </source>
</reference>
<organism evidence="3 4">
    <name type="scientific">Rothia mucilaginosa</name>
    <dbReference type="NCBI Taxonomy" id="43675"/>
    <lineage>
        <taxon>Bacteria</taxon>
        <taxon>Bacillati</taxon>
        <taxon>Actinomycetota</taxon>
        <taxon>Actinomycetes</taxon>
        <taxon>Micrococcales</taxon>
        <taxon>Micrococcaceae</taxon>
        <taxon>Rothia</taxon>
    </lineage>
</organism>
<feature type="non-terminal residue" evidence="3">
    <location>
        <position position="130"/>
    </location>
</feature>
<feature type="region of interest" description="Disordered" evidence="1">
    <location>
        <begin position="32"/>
        <end position="130"/>
    </location>
</feature>
<feature type="compositionally biased region" description="Low complexity" evidence="1">
    <location>
        <begin position="62"/>
        <end position="81"/>
    </location>
</feature>
<sequence length="130" mass="12992">MVSASLATALVASGSPFVASFAQDIQDAAQVPVHPENAADQTLDPAVGEHSQAAVPTLATVSAWPTTEATSSATADAEASPRVTSDAQPTPSESAEPTKEAAPAPSESADPTPEPSKTAEPTLEPSKSAE</sequence>
<gene>
    <name evidence="3" type="ORF">HXO65_08850</name>
</gene>
<evidence type="ECO:0000256" key="2">
    <source>
        <dbReference type="SAM" id="SignalP"/>
    </source>
</evidence>
<dbReference type="AlphaFoldDB" id="A0A930M0A4"/>
<evidence type="ECO:0000256" key="1">
    <source>
        <dbReference type="SAM" id="MobiDB-lite"/>
    </source>
</evidence>
<comment type="caution">
    <text evidence="3">The sequence shown here is derived from an EMBL/GenBank/DDBJ whole genome shotgun (WGS) entry which is preliminary data.</text>
</comment>
<evidence type="ECO:0000313" key="3">
    <source>
        <dbReference type="EMBL" id="MBF1674293.1"/>
    </source>
</evidence>
<feature type="signal peptide" evidence="2">
    <location>
        <begin position="1"/>
        <end position="22"/>
    </location>
</feature>
<evidence type="ECO:0000313" key="4">
    <source>
        <dbReference type="Proteomes" id="UP000785653"/>
    </source>
</evidence>
<dbReference type="EMBL" id="JABZXS010000239">
    <property type="protein sequence ID" value="MBF1674293.1"/>
    <property type="molecule type" value="Genomic_DNA"/>
</dbReference>
<keyword evidence="2" id="KW-0732">Signal</keyword>
<name>A0A930M0A4_9MICC</name>
<feature type="chain" id="PRO_5038767073" evidence="2">
    <location>
        <begin position="23"/>
        <end position="130"/>
    </location>
</feature>
<feature type="compositionally biased region" description="Low complexity" evidence="1">
    <location>
        <begin position="91"/>
        <end position="111"/>
    </location>
</feature>
<dbReference type="Proteomes" id="UP000785653">
    <property type="component" value="Unassembled WGS sequence"/>
</dbReference>
<accession>A0A930M0A4</accession>